<dbReference type="InterPro" id="IPR033947">
    <property type="entry name" value="ETF_alpha_N"/>
</dbReference>
<dbReference type="InterPro" id="IPR014731">
    <property type="entry name" value="ETF_asu_C"/>
</dbReference>
<dbReference type="InterPro" id="IPR018206">
    <property type="entry name" value="ETF_asu_C_CS"/>
</dbReference>
<dbReference type="Pfam" id="PF01012">
    <property type="entry name" value="ETF"/>
    <property type="match status" value="1"/>
</dbReference>
<dbReference type="Gene3D" id="3.40.50.620">
    <property type="entry name" value="HUPs"/>
    <property type="match status" value="1"/>
</dbReference>
<keyword evidence="4" id="KW-0274">FAD</keyword>
<dbReference type="InterPro" id="IPR014729">
    <property type="entry name" value="Rossmann-like_a/b/a_fold"/>
</dbReference>
<dbReference type="InterPro" id="IPR001308">
    <property type="entry name" value="ETF_a/FixB"/>
</dbReference>
<dbReference type="InterPro" id="IPR029035">
    <property type="entry name" value="DHS-like_NAD/FAD-binding_dom"/>
</dbReference>
<comment type="caution">
    <text evidence="7">The sequence shown here is derived from an EMBL/GenBank/DDBJ whole genome shotgun (WGS) entry which is preliminary data.</text>
</comment>
<dbReference type="PANTHER" id="PTHR43153">
    <property type="entry name" value="ELECTRON TRANSFER FLAVOPROTEIN ALPHA"/>
    <property type="match status" value="1"/>
</dbReference>
<dbReference type="SUPFAM" id="SSF52402">
    <property type="entry name" value="Adenine nucleotide alpha hydrolases-like"/>
    <property type="match status" value="1"/>
</dbReference>
<gene>
    <name evidence="7" type="ORF">RVY80_03825</name>
</gene>
<dbReference type="SMART" id="SM00893">
    <property type="entry name" value="ETF"/>
    <property type="match status" value="1"/>
</dbReference>
<dbReference type="PROSITE" id="PS00696">
    <property type="entry name" value="ETF_ALPHA"/>
    <property type="match status" value="1"/>
</dbReference>
<evidence type="ECO:0000256" key="3">
    <source>
        <dbReference type="ARBA" id="ARBA00022630"/>
    </source>
</evidence>
<accession>A0ABU3Z8E9</accession>
<dbReference type="SUPFAM" id="SSF52467">
    <property type="entry name" value="DHS-like NAD/FAD-binding domain"/>
    <property type="match status" value="1"/>
</dbReference>
<protein>
    <submittedName>
        <fullName evidence="7">Electron transfer flavoprotein subunit alpha/FixB family protein</fullName>
    </submittedName>
</protein>
<dbReference type="PIRSF" id="PIRSF000089">
    <property type="entry name" value="Electra_flavoP_a"/>
    <property type="match status" value="1"/>
</dbReference>
<sequence length="371" mass="40534">MSELETKQATTQVALEQTAQVEIPKAAESVAPEAQEVPENPLAAYKDVYVVSDILEDKIQPVTIELIGQARILADQLGERVQVMLLGEHVQNQAQELIYYGADIVHVFESQLLKDYTTDGYTKVLADYLLVHKPNVLLIGATNNGRDLAPRMSGRMQNGVVADCTILSVDTKEGLVEWTRPALGGNILAEIISPNHRPQMGSVRPNVFKKPELDTSRTGEVIVEPFELAETDIRTKRLNFIPFSLEGYNLEDAEIIVAGGRGMGNKENFDRLYELADALGGVVGATRPLVEKGWIDLKYQIGQTGKTISPKLYLAFGISGAIQHVSGIGGAETIIAINNDPEAQIFQYSNYGIVGDVMTVLEEMLAQAKGK</sequence>
<keyword evidence="5" id="KW-0249">Electron transport</keyword>
<keyword evidence="3" id="KW-0285">Flavoprotein</keyword>
<dbReference type="Proteomes" id="UP001272515">
    <property type="component" value="Unassembled WGS sequence"/>
</dbReference>
<evidence type="ECO:0000259" key="6">
    <source>
        <dbReference type="SMART" id="SM00893"/>
    </source>
</evidence>
<name>A0ABU3Z8E9_9FIRM</name>
<organism evidence="7 8">
    <name type="scientific">Veillonella absiana</name>
    <dbReference type="NCBI Taxonomy" id="3079305"/>
    <lineage>
        <taxon>Bacteria</taxon>
        <taxon>Bacillati</taxon>
        <taxon>Bacillota</taxon>
        <taxon>Negativicutes</taxon>
        <taxon>Veillonellales</taxon>
        <taxon>Veillonellaceae</taxon>
        <taxon>Veillonella</taxon>
    </lineage>
</organism>
<evidence type="ECO:0000256" key="5">
    <source>
        <dbReference type="ARBA" id="ARBA00022982"/>
    </source>
</evidence>
<comment type="similarity">
    <text evidence="1">Belongs to the ETF alpha-subunit/FixB family.</text>
</comment>
<keyword evidence="8" id="KW-1185">Reference proteome</keyword>
<dbReference type="RefSeq" id="WP_310746201.1">
    <property type="nucleotide sequence ID" value="NZ_JAWJZA010000002.1"/>
</dbReference>
<evidence type="ECO:0000256" key="4">
    <source>
        <dbReference type="ARBA" id="ARBA00022827"/>
    </source>
</evidence>
<dbReference type="CDD" id="cd01715">
    <property type="entry name" value="ETF_alpha"/>
    <property type="match status" value="1"/>
</dbReference>
<evidence type="ECO:0000313" key="7">
    <source>
        <dbReference type="EMBL" id="MDV5087976.1"/>
    </source>
</evidence>
<dbReference type="Pfam" id="PF00766">
    <property type="entry name" value="ETF_alpha"/>
    <property type="match status" value="1"/>
</dbReference>
<feature type="domain" description="Electron transfer flavoprotein alpha/beta-subunit N-terminal" evidence="6">
    <location>
        <begin position="48"/>
        <end position="237"/>
    </location>
</feature>
<evidence type="ECO:0000256" key="2">
    <source>
        <dbReference type="ARBA" id="ARBA00022448"/>
    </source>
</evidence>
<dbReference type="PANTHER" id="PTHR43153:SF1">
    <property type="entry name" value="ELECTRON TRANSFER FLAVOPROTEIN SUBUNIT ALPHA, MITOCHONDRIAL"/>
    <property type="match status" value="1"/>
</dbReference>
<dbReference type="EMBL" id="JAWJZB010000004">
    <property type="protein sequence ID" value="MDV5087976.1"/>
    <property type="molecule type" value="Genomic_DNA"/>
</dbReference>
<dbReference type="InterPro" id="IPR014730">
    <property type="entry name" value="ETF_a/b_N"/>
</dbReference>
<keyword evidence="2" id="KW-0813">Transport</keyword>
<proteinExistence type="inferred from homology"/>
<reference evidence="7 8" key="1">
    <citation type="submission" date="2023-10" db="EMBL/GenBank/DDBJ databases">
        <title>Veillonella sp. nov., isolated from a pig farm feces dump.</title>
        <authorList>
            <person name="Chang Y.-H."/>
        </authorList>
    </citation>
    <scope>NUCLEOTIDE SEQUENCE [LARGE SCALE GENOMIC DNA]</scope>
    <source>
        <strain evidence="7 8">YH-vei2233</strain>
    </source>
</reference>
<dbReference type="Gene3D" id="3.40.50.1220">
    <property type="entry name" value="TPP-binding domain"/>
    <property type="match status" value="1"/>
</dbReference>
<evidence type="ECO:0000256" key="1">
    <source>
        <dbReference type="ARBA" id="ARBA00005817"/>
    </source>
</evidence>
<evidence type="ECO:0000313" key="8">
    <source>
        <dbReference type="Proteomes" id="UP001272515"/>
    </source>
</evidence>